<dbReference type="Proteomes" id="UP000423525">
    <property type="component" value="Chromosome"/>
</dbReference>
<gene>
    <name evidence="3" type="ORF">FRC0190_02032</name>
    <name evidence="4" type="ORF">FRC0190_02043</name>
</gene>
<dbReference type="KEGG" id="crf:FRC0190_02043"/>
<dbReference type="GO" id="GO:0003677">
    <property type="term" value="F:DNA binding"/>
    <property type="evidence" value="ECO:0007669"/>
    <property type="project" value="InterPro"/>
</dbReference>
<dbReference type="Pfam" id="PF02371">
    <property type="entry name" value="Transposase_20"/>
    <property type="match status" value="1"/>
</dbReference>
<evidence type="ECO:0000313" key="3">
    <source>
        <dbReference type="EMBL" id="VZH86095.1"/>
    </source>
</evidence>
<feature type="region of interest" description="Disordered" evidence="1">
    <location>
        <begin position="188"/>
        <end position="212"/>
    </location>
</feature>
<dbReference type="InterPro" id="IPR003346">
    <property type="entry name" value="Transposase_20"/>
</dbReference>
<organism evidence="3 5">
    <name type="scientific">Corynebacterium rouxii</name>
    <dbReference type="NCBI Taxonomy" id="2719119"/>
    <lineage>
        <taxon>Bacteria</taxon>
        <taxon>Bacillati</taxon>
        <taxon>Actinomycetota</taxon>
        <taxon>Actinomycetes</taxon>
        <taxon>Mycobacteriales</taxon>
        <taxon>Corynebacteriaceae</taxon>
        <taxon>Corynebacterium</taxon>
    </lineage>
</organism>
<feature type="domain" description="Transposase IS116/IS110/IS902 C-terminal" evidence="2">
    <location>
        <begin position="151"/>
        <end position="216"/>
    </location>
</feature>
<dbReference type="GO" id="GO:0006313">
    <property type="term" value="P:DNA transposition"/>
    <property type="evidence" value="ECO:0007669"/>
    <property type="project" value="InterPro"/>
</dbReference>
<dbReference type="KEGG" id="crf:FRC0190_02032"/>
<proteinExistence type="predicted"/>
<evidence type="ECO:0000259" key="2">
    <source>
        <dbReference type="Pfam" id="PF02371"/>
    </source>
</evidence>
<accession>A0A6I8MIM4</accession>
<dbReference type="EMBL" id="LR738855">
    <property type="protein sequence ID" value="VZH86095.1"/>
    <property type="molecule type" value="Genomic_DNA"/>
</dbReference>
<evidence type="ECO:0000313" key="4">
    <source>
        <dbReference type="EMBL" id="VZH86106.1"/>
    </source>
</evidence>
<feature type="compositionally biased region" description="Polar residues" evidence="1">
    <location>
        <begin position="191"/>
        <end position="207"/>
    </location>
</feature>
<evidence type="ECO:0000313" key="5">
    <source>
        <dbReference type="Proteomes" id="UP000423525"/>
    </source>
</evidence>
<sequence>MRQLPRTHINNSKTDIRNAYIIARAYTHLINQIRSTLVGTHPTFEHVLREQMIHRKRILHLLAKYNGPTKIQRISKARLAAFARNHRAHNPEPIIDAMLTANHSQTVSIAGAKYAQLGIAMPAKDALATLEHHKETEAQVLELIQDIPQTEILLPMPSIGPRSAAQIPMTIGDISDFPDTAHLASYAGLSPRTNQSGTSIMSNSPNRAGNKKLKNTPMAIVFCIN</sequence>
<dbReference type="EMBL" id="LR738855">
    <property type="protein sequence ID" value="VZH86106.1"/>
    <property type="molecule type" value="Genomic_DNA"/>
</dbReference>
<protein>
    <submittedName>
        <fullName evidence="3">IS110 family transposase</fullName>
    </submittedName>
</protein>
<evidence type="ECO:0000256" key="1">
    <source>
        <dbReference type="SAM" id="MobiDB-lite"/>
    </source>
</evidence>
<dbReference type="PANTHER" id="PTHR33055:SF3">
    <property type="entry name" value="PUTATIVE TRANSPOSASE FOR IS117-RELATED"/>
    <property type="match status" value="1"/>
</dbReference>
<dbReference type="AlphaFoldDB" id="A0A6I8MIM4"/>
<dbReference type="InterPro" id="IPR047650">
    <property type="entry name" value="Transpos_IS110"/>
</dbReference>
<name>A0A6I8MIM4_9CORY</name>
<dbReference type="GO" id="GO:0004803">
    <property type="term" value="F:transposase activity"/>
    <property type="evidence" value="ECO:0007669"/>
    <property type="project" value="InterPro"/>
</dbReference>
<dbReference type="PANTHER" id="PTHR33055">
    <property type="entry name" value="TRANSPOSASE FOR INSERTION SEQUENCE ELEMENT IS1111A"/>
    <property type="match status" value="1"/>
</dbReference>
<reference evidence="3 5" key="1">
    <citation type="submission" date="2019-11" db="EMBL/GenBank/DDBJ databases">
        <authorList>
            <person name="Brisse S."/>
        </authorList>
    </citation>
    <scope>NUCLEOTIDE SEQUENCE [LARGE SCALE GENOMIC DNA]</scope>
    <source>
        <strain evidence="3">FRC0190</strain>
    </source>
</reference>